<proteinExistence type="predicted"/>
<dbReference type="EMBL" id="CASHTH010000934">
    <property type="protein sequence ID" value="CAI8009256.1"/>
    <property type="molecule type" value="Genomic_DNA"/>
</dbReference>
<dbReference type="SMART" id="SM00292">
    <property type="entry name" value="BRCT"/>
    <property type="match status" value="1"/>
</dbReference>
<feature type="domain" description="BRCT" evidence="1">
    <location>
        <begin position="13"/>
        <end position="94"/>
    </location>
</feature>
<evidence type="ECO:0000313" key="2">
    <source>
        <dbReference type="EMBL" id="CAI8009256.1"/>
    </source>
</evidence>
<evidence type="ECO:0000259" key="1">
    <source>
        <dbReference type="PROSITE" id="PS50172"/>
    </source>
</evidence>
<dbReference type="PROSITE" id="PS50172">
    <property type="entry name" value="BRCT"/>
    <property type="match status" value="1"/>
</dbReference>
<dbReference type="InterPro" id="IPR001357">
    <property type="entry name" value="BRCT_dom"/>
</dbReference>
<dbReference type="PANTHER" id="PTHR46677:SF1">
    <property type="entry name" value="SMC5-SMC6 COMPLEX LOCALIZATION FACTOR PROTEIN 1"/>
    <property type="match status" value="1"/>
</dbReference>
<dbReference type="Gene3D" id="3.40.50.10190">
    <property type="entry name" value="BRCT domain"/>
    <property type="match status" value="2"/>
</dbReference>
<accession>A0AA35REL0</accession>
<dbReference type="Proteomes" id="UP001174909">
    <property type="component" value="Unassembled WGS sequence"/>
</dbReference>
<dbReference type="InterPro" id="IPR042479">
    <property type="entry name" value="Slf1"/>
</dbReference>
<dbReference type="GO" id="GO:0005634">
    <property type="term" value="C:nucleus"/>
    <property type="evidence" value="ECO:0007669"/>
    <property type="project" value="TreeGrafter"/>
</dbReference>
<dbReference type="GO" id="GO:0035861">
    <property type="term" value="C:site of double-strand break"/>
    <property type="evidence" value="ECO:0007669"/>
    <property type="project" value="TreeGrafter"/>
</dbReference>
<dbReference type="InterPro" id="IPR049936">
    <property type="entry name" value="TopBP1_BRCT_8"/>
</dbReference>
<dbReference type="CDD" id="cd17738">
    <property type="entry name" value="BRCT_TopBP1_rpt7"/>
    <property type="match status" value="1"/>
</dbReference>
<dbReference type="GO" id="GO:0006974">
    <property type="term" value="P:DNA damage response"/>
    <property type="evidence" value="ECO:0007669"/>
    <property type="project" value="TreeGrafter"/>
</dbReference>
<dbReference type="Pfam" id="PF00533">
    <property type="entry name" value="BRCT"/>
    <property type="match status" value="1"/>
</dbReference>
<protein>
    <submittedName>
        <fullName evidence="2">DNA topoisomerase 2-binding protein 1-A</fullName>
    </submittedName>
</protein>
<evidence type="ECO:0000313" key="3">
    <source>
        <dbReference type="Proteomes" id="UP001174909"/>
    </source>
</evidence>
<keyword evidence="3" id="KW-1185">Reference proteome</keyword>
<dbReference type="SUPFAM" id="SSF52113">
    <property type="entry name" value="BRCT domain"/>
    <property type="match status" value="1"/>
</dbReference>
<organism evidence="2 3">
    <name type="scientific">Geodia barretti</name>
    <name type="common">Barrett's horny sponge</name>
    <dbReference type="NCBI Taxonomy" id="519541"/>
    <lineage>
        <taxon>Eukaryota</taxon>
        <taxon>Metazoa</taxon>
        <taxon>Porifera</taxon>
        <taxon>Demospongiae</taxon>
        <taxon>Heteroscleromorpha</taxon>
        <taxon>Tetractinellida</taxon>
        <taxon>Astrophorina</taxon>
        <taxon>Geodiidae</taxon>
        <taxon>Geodia</taxon>
    </lineage>
</organism>
<sequence length="235" mass="26316">MPSQRKAKTPPKFMLSALDAREKLDYGALIQELGGEYIEVEYYTNACTHLIIGKASRTEKFLGACAAGKWVLHKSYMEACRAERRFIEEEGYEWGVNTKESGLQPLDSAPRRWRVALDSAENGSSFTHHSSVLLYCERSKTAGLRRLLEAGGATVFTNTAKLSEGELRQVSHAFVSNAFIGNSHWPKDSLSLEELVQSGVACLKPEYIAEYLSKGDEVPLELYFVKEAKQLEKRS</sequence>
<dbReference type="CDD" id="cd17728">
    <property type="entry name" value="BRCT_TopBP1_rpt8"/>
    <property type="match status" value="1"/>
</dbReference>
<name>A0AA35REL0_GEOBA</name>
<reference evidence="2" key="1">
    <citation type="submission" date="2023-03" db="EMBL/GenBank/DDBJ databases">
        <authorList>
            <person name="Steffen K."/>
            <person name="Cardenas P."/>
        </authorList>
    </citation>
    <scope>NUCLEOTIDE SEQUENCE</scope>
</reference>
<dbReference type="FunFam" id="3.40.50.10190:FF:000018">
    <property type="entry name" value="DNA topoisomerase 2-binding protein 1"/>
    <property type="match status" value="1"/>
</dbReference>
<dbReference type="GO" id="GO:2000781">
    <property type="term" value="P:positive regulation of double-strand break repair"/>
    <property type="evidence" value="ECO:0007669"/>
    <property type="project" value="InterPro"/>
</dbReference>
<dbReference type="InterPro" id="IPR036420">
    <property type="entry name" value="BRCT_dom_sf"/>
</dbReference>
<comment type="caution">
    <text evidence="2">The sequence shown here is derived from an EMBL/GenBank/DDBJ whole genome shotgun (WGS) entry which is preliminary data.</text>
</comment>
<dbReference type="AlphaFoldDB" id="A0AA35REL0"/>
<dbReference type="PANTHER" id="PTHR46677">
    <property type="entry name" value="SMC5-SMC6 COMPLEX LOCALIZATION FACTOR PROTEIN 1"/>
    <property type="match status" value="1"/>
</dbReference>
<dbReference type="GO" id="GO:1990166">
    <property type="term" value="P:protein localization to site of double-strand break"/>
    <property type="evidence" value="ECO:0007669"/>
    <property type="project" value="TreeGrafter"/>
</dbReference>
<gene>
    <name evidence="2" type="ORF">GBAR_LOCUS6251</name>
</gene>